<dbReference type="EMBL" id="JASBWR010000007">
    <property type="protein sequence ID" value="KAJ9111667.1"/>
    <property type="molecule type" value="Genomic_DNA"/>
</dbReference>
<protein>
    <submittedName>
        <fullName evidence="1">Uncharacterized protein</fullName>
    </submittedName>
</protein>
<keyword evidence="2" id="KW-1185">Reference proteome</keyword>
<reference evidence="1" key="1">
    <citation type="submission" date="2023-04" db="EMBL/GenBank/DDBJ databases">
        <title>Draft Genome sequencing of Naganishia species isolated from polar environments using Oxford Nanopore Technology.</title>
        <authorList>
            <person name="Leo P."/>
            <person name="Venkateswaran K."/>
        </authorList>
    </citation>
    <scope>NUCLEOTIDE SEQUENCE</scope>
    <source>
        <strain evidence="1">MNA-CCFEE 5261</strain>
    </source>
</reference>
<dbReference type="Proteomes" id="UP001241377">
    <property type="component" value="Unassembled WGS sequence"/>
</dbReference>
<organism evidence="1 2">
    <name type="scientific">Naganishia cerealis</name>
    <dbReference type="NCBI Taxonomy" id="610337"/>
    <lineage>
        <taxon>Eukaryota</taxon>
        <taxon>Fungi</taxon>
        <taxon>Dikarya</taxon>
        <taxon>Basidiomycota</taxon>
        <taxon>Agaricomycotina</taxon>
        <taxon>Tremellomycetes</taxon>
        <taxon>Filobasidiales</taxon>
        <taxon>Filobasidiaceae</taxon>
        <taxon>Naganishia</taxon>
    </lineage>
</organism>
<evidence type="ECO:0000313" key="1">
    <source>
        <dbReference type="EMBL" id="KAJ9111667.1"/>
    </source>
</evidence>
<sequence length="162" mass="17032">MSVLLTFLITWAFINKRESGDNSIFKSNIKAYNAEGRIQLYEDEEDGFPQSPGQKEEETVPSDGERDVNMAALKPVVITPSTPVERIASRPSSPSATAATADPLPMASPASTASLPLAYAATKAFAEAYPSMGTVNIAKPSKPANIAATTKHSTSTGTTSPA</sequence>
<gene>
    <name evidence="1" type="ORF">QFC19_001026</name>
</gene>
<evidence type="ECO:0000313" key="2">
    <source>
        <dbReference type="Proteomes" id="UP001241377"/>
    </source>
</evidence>
<name>A0ACC2WJ53_9TREE</name>
<proteinExistence type="predicted"/>
<comment type="caution">
    <text evidence="1">The sequence shown here is derived from an EMBL/GenBank/DDBJ whole genome shotgun (WGS) entry which is preliminary data.</text>
</comment>
<accession>A0ACC2WJ53</accession>